<feature type="compositionally biased region" description="Gly residues" evidence="11">
    <location>
        <begin position="584"/>
        <end position="593"/>
    </location>
</feature>
<feature type="transmembrane region" description="Helical" evidence="12">
    <location>
        <begin position="20"/>
        <end position="42"/>
    </location>
</feature>
<evidence type="ECO:0000256" key="6">
    <source>
        <dbReference type="ARBA" id="ARBA00022741"/>
    </source>
</evidence>
<dbReference type="InterPro" id="IPR039421">
    <property type="entry name" value="Type_1_exporter"/>
</dbReference>
<dbReference type="InterPro" id="IPR036640">
    <property type="entry name" value="ABC1_TM_sf"/>
</dbReference>
<feature type="transmembrane region" description="Helical" evidence="12">
    <location>
        <begin position="132"/>
        <end position="152"/>
    </location>
</feature>
<evidence type="ECO:0000256" key="5">
    <source>
        <dbReference type="ARBA" id="ARBA00022692"/>
    </source>
</evidence>
<proteinExistence type="inferred from homology"/>
<evidence type="ECO:0000256" key="10">
    <source>
        <dbReference type="ARBA" id="ARBA00023455"/>
    </source>
</evidence>
<dbReference type="PROSITE" id="PS50893">
    <property type="entry name" value="ABC_TRANSPORTER_2"/>
    <property type="match status" value="1"/>
</dbReference>
<evidence type="ECO:0000259" key="13">
    <source>
        <dbReference type="PROSITE" id="PS50893"/>
    </source>
</evidence>
<gene>
    <name evidence="15" type="ORF">SAMN05444320_1116</name>
</gene>
<dbReference type="InterPro" id="IPR027417">
    <property type="entry name" value="P-loop_NTPase"/>
</dbReference>
<keyword evidence="5 12" id="KW-0812">Transmembrane</keyword>
<keyword evidence="3" id="KW-1003">Cell membrane</keyword>
<dbReference type="PANTHER" id="PTHR24221:SF654">
    <property type="entry name" value="ATP-BINDING CASSETTE SUB-FAMILY B MEMBER 6"/>
    <property type="match status" value="1"/>
</dbReference>
<dbReference type="InterPro" id="IPR011527">
    <property type="entry name" value="ABC1_TM_dom"/>
</dbReference>
<protein>
    <submittedName>
        <fullName evidence="15">ATP-binding cassette, subfamily B</fullName>
    </submittedName>
</protein>
<dbReference type="Pfam" id="PF00005">
    <property type="entry name" value="ABC_tran"/>
    <property type="match status" value="1"/>
</dbReference>
<keyword evidence="6" id="KW-0547">Nucleotide-binding</keyword>
<keyword evidence="7 15" id="KW-0067">ATP-binding</keyword>
<feature type="transmembrane region" description="Helical" evidence="12">
    <location>
        <begin position="158"/>
        <end position="175"/>
    </location>
</feature>
<feature type="region of interest" description="Disordered" evidence="11">
    <location>
        <begin position="574"/>
        <end position="593"/>
    </location>
</feature>
<dbReference type="SMART" id="SM00382">
    <property type="entry name" value="AAA"/>
    <property type="match status" value="1"/>
</dbReference>
<dbReference type="InterPro" id="IPR003439">
    <property type="entry name" value="ABC_transporter-like_ATP-bd"/>
</dbReference>
<dbReference type="RefSeq" id="WP_073488539.1">
    <property type="nucleotide sequence ID" value="NZ_FQVN01000011.1"/>
</dbReference>
<dbReference type="SUPFAM" id="SSF90123">
    <property type="entry name" value="ABC transporter transmembrane region"/>
    <property type="match status" value="1"/>
</dbReference>
<evidence type="ECO:0000259" key="14">
    <source>
        <dbReference type="PROSITE" id="PS50929"/>
    </source>
</evidence>
<evidence type="ECO:0000256" key="1">
    <source>
        <dbReference type="ARBA" id="ARBA00004429"/>
    </source>
</evidence>
<feature type="domain" description="ABC transmembrane type-1" evidence="14">
    <location>
        <begin position="25"/>
        <end position="299"/>
    </location>
</feature>
<evidence type="ECO:0000256" key="11">
    <source>
        <dbReference type="SAM" id="MobiDB-lite"/>
    </source>
</evidence>
<evidence type="ECO:0000256" key="3">
    <source>
        <dbReference type="ARBA" id="ARBA00022475"/>
    </source>
</evidence>
<evidence type="ECO:0000313" key="16">
    <source>
        <dbReference type="Proteomes" id="UP000184501"/>
    </source>
</evidence>
<comment type="subcellular location">
    <subcellularLocation>
        <location evidence="1">Cell inner membrane</location>
        <topology evidence="1">Multi-pass membrane protein</topology>
    </subcellularLocation>
</comment>
<dbReference type="GO" id="GO:0034040">
    <property type="term" value="F:ATPase-coupled lipid transmembrane transporter activity"/>
    <property type="evidence" value="ECO:0007669"/>
    <property type="project" value="TreeGrafter"/>
</dbReference>
<keyword evidence="4" id="KW-0997">Cell inner membrane</keyword>
<dbReference type="GO" id="GO:0140359">
    <property type="term" value="F:ABC-type transporter activity"/>
    <property type="evidence" value="ECO:0007669"/>
    <property type="project" value="InterPro"/>
</dbReference>
<evidence type="ECO:0000256" key="8">
    <source>
        <dbReference type="ARBA" id="ARBA00022989"/>
    </source>
</evidence>
<dbReference type="PROSITE" id="PS00211">
    <property type="entry name" value="ABC_TRANSPORTER_1"/>
    <property type="match status" value="1"/>
</dbReference>
<reference evidence="15 16" key="1">
    <citation type="submission" date="2016-11" db="EMBL/GenBank/DDBJ databases">
        <authorList>
            <person name="Jaros S."/>
            <person name="Januszkiewicz K."/>
            <person name="Wedrychowicz H."/>
        </authorList>
    </citation>
    <scope>NUCLEOTIDE SEQUENCE [LARGE SCALE GENOMIC DNA]</scope>
    <source>
        <strain evidence="15 16">DSM 44523</strain>
    </source>
</reference>
<keyword evidence="2" id="KW-0813">Transport</keyword>
<keyword evidence="9 12" id="KW-0472">Membrane</keyword>
<dbReference type="FunFam" id="3.40.50.300:FF:000221">
    <property type="entry name" value="Multidrug ABC transporter ATP-binding protein"/>
    <property type="match status" value="1"/>
</dbReference>
<dbReference type="Gene3D" id="3.40.50.300">
    <property type="entry name" value="P-loop containing nucleotide triphosphate hydrolases"/>
    <property type="match status" value="1"/>
</dbReference>
<dbReference type="OrthoDB" id="9806127at2"/>
<dbReference type="Gene3D" id="1.20.1560.10">
    <property type="entry name" value="ABC transporter type 1, transmembrane domain"/>
    <property type="match status" value="1"/>
</dbReference>
<feature type="transmembrane region" description="Helical" evidence="12">
    <location>
        <begin position="54"/>
        <end position="73"/>
    </location>
</feature>
<dbReference type="PROSITE" id="PS50929">
    <property type="entry name" value="ABC_TM1F"/>
    <property type="match status" value="1"/>
</dbReference>
<keyword evidence="16" id="KW-1185">Reference proteome</keyword>
<keyword evidence="8 12" id="KW-1133">Transmembrane helix</keyword>
<dbReference type="EMBL" id="FQVN01000011">
    <property type="protein sequence ID" value="SHG60743.1"/>
    <property type="molecule type" value="Genomic_DNA"/>
</dbReference>
<evidence type="ECO:0000256" key="2">
    <source>
        <dbReference type="ARBA" id="ARBA00022448"/>
    </source>
</evidence>
<evidence type="ECO:0000256" key="12">
    <source>
        <dbReference type="SAM" id="Phobius"/>
    </source>
</evidence>
<dbReference type="SUPFAM" id="SSF52540">
    <property type="entry name" value="P-loop containing nucleoside triphosphate hydrolases"/>
    <property type="match status" value="1"/>
</dbReference>
<dbReference type="InterPro" id="IPR003593">
    <property type="entry name" value="AAA+_ATPase"/>
</dbReference>
<dbReference type="STRING" id="2017.SAMN05444320_1116"/>
<dbReference type="AlphaFoldDB" id="A0A1M5L8K8"/>
<dbReference type="PANTHER" id="PTHR24221">
    <property type="entry name" value="ATP-BINDING CASSETTE SUB-FAMILY B"/>
    <property type="match status" value="1"/>
</dbReference>
<sequence length="593" mass="63621">MIRQLLRVVGDDYRAPIHRFLTSVVCYAVLQGVTFVLLVPVLRPLLRGDVAGAWPWLGALAVATAATVVAYYVQSLQGFRVGLEAANQLYHRIGDHLATLPLGWFSGGRVGRMAKLASSGVREITGLFAHQLQPLLSGIVTPLTVVLAMFLFDWRLATAMLVAAPVLYLVHRWSVGMVARADQAMDEAVAEANDRIVEFARFQPTLRAFGRVGADHAALEEAMRTQDRVARRYARRMAPGKAVFTVAVQLAVAVAVVFGADLALGGAVDVAELIALLVLVVRFAEPIVEVGELGSVLRSTRASLERMDEVLSTPPLPEPAQPLQPKGSDIELADVRFSYEGAAGRPVLDGVSFRVPAGTMTALVGPSGSGKTTVTRLIARFWDVDSGSVRVGGVDVRELGSESLVAQLAMVFQDVYLFDATIAENIRVGRPAATDDEVREAARLAGVDEIVHRLPQGWDTRVGEGGAALSGGERQRVSLARAILKDAPIVLLDEATAALDPQNEAAVQQALGRMADRTMLVIAHRLQTVVAADQIVVLDSRGRVAEVGTHDELLARDGQYAAFWRERSRAGTWRLRGDRSPSPVGGGSVTPVA</sequence>
<evidence type="ECO:0000256" key="7">
    <source>
        <dbReference type="ARBA" id="ARBA00022840"/>
    </source>
</evidence>
<dbReference type="GO" id="GO:0005886">
    <property type="term" value="C:plasma membrane"/>
    <property type="evidence" value="ECO:0007669"/>
    <property type="project" value="UniProtKB-SubCell"/>
</dbReference>
<evidence type="ECO:0000256" key="9">
    <source>
        <dbReference type="ARBA" id="ARBA00023136"/>
    </source>
</evidence>
<dbReference type="Proteomes" id="UP000184501">
    <property type="component" value="Unassembled WGS sequence"/>
</dbReference>
<feature type="domain" description="ABC transporter" evidence="13">
    <location>
        <begin position="330"/>
        <end position="566"/>
    </location>
</feature>
<evidence type="ECO:0000313" key="15">
    <source>
        <dbReference type="EMBL" id="SHG60743.1"/>
    </source>
</evidence>
<feature type="transmembrane region" description="Helical" evidence="12">
    <location>
        <begin position="242"/>
        <end position="260"/>
    </location>
</feature>
<evidence type="ECO:0000256" key="4">
    <source>
        <dbReference type="ARBA" id="ARBA00022519"/>
    </source>
</evidence>
<dbReference type="GO" id="GO:0005524">
    <property type="term" value="F:ATP binding"/>
    <property type="evidence" value="ECO:0007669"/>
    <property type="project" value="UniProtKB-KW"/>
</dbReference>
<organism evidence="15 16">
    <name type="scientific">Streptoalloteichus hindustanus</name>
    <dbReference type="NCBI Taxonomy" id="2017"/>
    <lineage>
        <taxon>Bacteria</taxon>
        <taxon>Bacillati</taxon>
        <taxon>Actinomycetota</taxon>
        <taxon>Actinomycetes</taxon>
        <taxon>Pseudonocardiales</taxon>
        <taxon>Pseudonocardiaceae</taxon>
        <taxon>Streptoalloteichus</taxon>
    </lineage>
</organism>
<comment type="similarity">
    <text evidence="10">Belongs to the ABC transporter superfamily. Siderophore-Fe(3+) uptake transporter (SIUT) (TC 3.A.1.21) family.</text>
</comment>
<accession>A0A1M5L8K8</accession>
<dbReference type="GO" id="GO:0016887">
    <property type="term" value="F:ATP hydrolysis activity"/>
    <property type="evidence" value="ECO:0007669"/>
    <property type="project" value="InterPro"/>
</dbReference>
<name>A0A1M5L8K8_STRHI</name>
<dbReference type="InterPro" id="IPR017871">
    <property type="entry name" value="ABC_transporter-like_CS"/>
</dbReference>
<dbReference type="Pfam" id="PF00664">
    <property type="entry name" value="ABC_membrane"/>
    <property type="match status" value="1"/>
</dbReference>